<dbReference type="EMBL" id="JAOANI010000002">
    <property type="protein sequence ID" value="MCT7357555.1"/>
    <property type="molecule type" value="Genomic_DNA"/>
</dbReference>
<gene>
    <name evidence="1" type="ORF">NYR02_00775</name>
</gene>
<evidence type="ECO:0000313" key="2">
    <source>
        <dbReference type="Proteomes" id="UP001147830"/>
    </source>
</evidence>
<dbReference type="Proteomes" id="UP001147830">
    <property type="component" value="Unassembled WGS sequence"/>
</dbReference>
<dbReference type="RefSeq" id="WP_260974488.1">
    <property type="nucleotide sequence ID" value="NZ_JAOANI010000002.1"/>
</dbReference>
<accession>A0A9X2WBY1</accession>
<evidence type="ECO:0000313" key="1">
    <source>
        <dbReference type="EMBL" id="MCT7357555.1"/>
    </source>
</evidence>
<organism evidence="1 2">
    <name type="scientific">Thalassolituus pacificus</name>
    <dbReference type="NCBI Taxonomy" id="2975440"/>
    <lineage>
        <taxon>Bacteria</taxon>
        <taxon>Pseudomonadati</taxon>
        <taxon>Pseudomonadota</taxon>
        <taxon>Gammaproteobacteria</taxon>
        <taxon>Oceanospirillales</taxon>
        <taxon>Oceanospirillaceae</taxon>
        <taxon>Thalassolituus</taxon>
    </lineage>
</organism>
<keyword evidence="2" id="KW-1185">Reference proteome</keyword>
<reference evidence="1" key="2">
    <citation type="submission" date="2022-08" db="EMBL/GenBank/DDBJ databases">
        <authorList>
            <person name="Dong C."/>
        </authorList>
    </citation>
    <scope>NUCLEOTIDE SEQUENCE</scope>
    <source>
        <strain evidence="1">59MF3M-4</strain>
    </source>
</reference>
<reference evidence="1" key="1">
    <citation type="journal article" date="2022" name="Front. Microbiol.">
        <title>Genome-based taxonomic rearrangement of Oceanobacter-related bacteria including the description of Thalassolituus hydrocarbonoclasticus sp. nov. and Thalassolituus pacificus sp. nov. and emended description of the genus Thalassolituus.</title>
        <authorList>
            <person name="Dong C."/>
            <person name="Wei L."/>
            <person name="Wang J."/>
            <person name="Lai Q."/>
            <person name="Huang Z."/>
            <person name="Shao Z."/>
        </authorList>
    </citation>
    <scope>NUCLEOTIDE SEQUENCE</scope>
    <source>
        <strain evidence="1">59MF3M-4</strain>
    </source>
</reference>
<name>A0A9X2WBY1_9GAMM</name>
<sequence>MNYDEYRRLIQDDLEACLDAMGVQPILFFGSGMSQRYIGTPTWYGLLEILAATCPKIDKKIAYYKQKHDDPIKIGTEFSELIREWAWEEQEKFPQELFEGNQPSNIYIKHIVSEIFQDSSTTAEAQTRLQKYENEIRILKSINPYAIITTNYDSFLENTFPDYAPIIGQEILRANYASVGEIIKIHGCSSSPRSLVLTSQDYEDFGLKKKYLSAKLLTFFAEHPLIILGYSAQDPNIRTILSDIDEILAPEHELIPNIYLVEWDENAENTGQHALEKLIPIDHEKSVRVKSIKANSFDWIYETLSSNEAIRQINPKLLRSVLARTYKLVRHDIPKKTIEVDFQILEHAVSTDDEFAKLYGITTLDDPSSINATYPYSLSNVAKELGFNYWHFANEIIKKLEEIHGKNLKSSDNKYHIAIKSGEKIQAHKYSQAAVDLFRKVMQGEEYTFDI</sequence>
<comment type="caution">
    <text evidence="1">The sequence shown here is derived from an EMBL/GenBank/DDBJ whole genome shotgun (WGS) entry which is preliminary data.</text>
</comment>
<dbReference type="AlphaFoldDB" id="A0A9X2WBY1"/>
<dbReference type="Pfam" id="PF13289">
    <property type="entry name" value="SIR2_2"/>
    <property type="match status" value="1"/>
</dbReference>
<protein>
    <submittedName>
        <fullName evidence="1">SIR2 family protein</fullName>
    </submittedName>
</protein>
<proteinExistence type="predicted"/>